<keyword evidence="7 9" id="KW-0539">Nucleus</keyword>
<keyword evidence="5 8" id="KW-0863">Zinc-finger</keyword>
<dbReference type="CDD" id="cd19821">
    <property type="entry name" value="Bbox1_BBX-like"/>
    <property type="match status" value="1"/>
</dbReference>
<dbReference type="PANTHER" id="PTHR31717">
    <property type="entry name" value="ZINC FINGER PROTEIN CONSTANS-LIKE 10"/>
    <property type="match status" value="1"/>
</dbReference>
<keyword evidence="14" id="KW-1185">Reference proteome</keyword>
<evidence type="ECO:0000256" key="6">
    <source>
        <dbReference type="ARBA" id="ARBA00022833"/>
    </source>
</evidence>
<dbReference type="InterPro" id="IPR000315">
    <property type="entry name" value="Znf_B-box"/>
</dbReference>
<dbReference type="PANTHER" id="PTHR31717:SF45">
    <property type="entry name" value="ZINC FINGER PROTEIN CONSTANS-LIKE 14-RELATED"/>
    <property type="match status" value="1"/>
</dbReference>
<evidence type="ECO:0000256" key="3">
    <source>
        <dbReference type="ARBA" id="ARBA00022723"/>
    </source>
</evidence>
<keyword evidence="3" id="KW-0479">Metal-binding</keyword>
<evidence type="ECO:0000256" key="10">
    <source>
        <dbReference type="SAM" id="MobiDB-lite"/>
    </source>
</evidence>
<name>A0AAN8VJ78_9MAGN</name>
<evidence type="ECO:0000259" key="11">
    <source>
        <dbReference type="PROSITE" id="PS50119"/>
    </source>
</evidence>
<organism evidence="13 14">
    <name type="scientific">Dillenia turbinata</name>
    <dbReference type="NCBI Taxonomy" id="194707"/>
    <lineage>
        <taxon>Eukaryota</taxon>
        <taxon>Viridiplantae</taxon>
        <taxon>Streptophyta</taxon>
        <taxon>Embryophyta</taxon>
        <taxon>Tracheophyta</taxon>
        <taxon>Spermatophyta</taxon>
        <taxon>Magnoliopsida</taxon>
        <taxon>eudicotyledons</taxon>
        <taxon>Gunneridae</taxon>
        <taxon>Pentapetalae</taxon>
        <taxon>Dilleniales</taxon>
        <taxon>Dilleniaceae</taxon>
        <taxon>Dillenia</taxon>
    </lineage>
</organism>
<evidence type="ECO:0000259" key="12">
    <source>
        <dbReference type="PROSITE" id="PS51017"/>
    </source>
</evidence>
<evidence type="ECO:0000256" key="4">
    <source>
        <dbReference type="ARBA" id="ARBA00022737"/>
    </source>
</evidence>
<evidence type="ECO:0000256" key="8">
    <source>
        <dbReference type="PROSITE-ProRule" id="PRU00024"/>
    </source>
</evidence>
<evidence type="ECO:0000256" key="5">
    <source>
        <dbReference type="ARBA" id="ARBA00022771"/>
    </source>
</evidence>
<dbReference type="EMBL" id="JBAMMX010000011">
    <property type="protein sequence ID" value="KAK6930761.1"/>
    <property type="molecule type" value="Genomic_DNA"/>
</dbReference>
<feature type="domain" description="B box-type" evidence="11">
    <location>
        <begin position="51"/>
        <end position="98"/>
    </location>
</feature>
<evidence type="ECO:0000313" key="14">
    <source>
        <dbReference type="Proteomes" id="UP001370490"/>
    </source>
</evidence>
<dbReference type="InterPro" id="IPR049808">
    <property type="entry name" value="CONSTANS-like_Bbox1"/>
</dbReference>
<evidence type="ECO:0000313" key="13">
    <source>
        <dbReference type="EMBL" id="KAK6930761.1"/>
    </source>
</evidence>
<protein>
    <submittedName>
        <fullName evidence="13">CCT domain</fullName>
    </submittedName>
</protein>
<dbReference type="GO" id="GO:0006355">
    <property type="term" value="P:regulation of DNA-templated transcription"/>
    <property type="evidence" value="ECO:0007669"/>
    <property type="project" value="UniProtKB-ARBA"/>
</dbReference>
<dbReference type="Proteomes" id="UP001370490">
    <property type="component" value="Unassembled WGS sequence"/>
</dbReference>
<evidence type="ECO:0000256" key="7">
    <source>
        <dbReference type="ARBA" id="ARBA00023242"/>
    </source>
</evidence>
<comment type="subcellular location">
    <subcellularLocation>
        <location evidence="1 9">Nucleus</location>
    </subcellularLocation>
</comment>
<keyword evidence="6" id="KW-0862">Zinc</keyword>
<dbReference type="AlphaFoldDB" id="A0AAN8VJ78"/>
<dbReference type="PROSITE" id="PS51017">
    <property type="entry name" value="CCT"/>
    <property type="match status" value="1"/>
</dbReference>
<evidence type="ECO:0000256" key="2">
    <source>
        <dbReference type="ARBA" id="ARBA00010024"/>
    </source>
</evidence>
<reference evidence="13 14" key="1">
    <citation type="submission" date="2023-12" db="EMBL/GenBank/DDBJ databases">
        <title>A high-quality genome assembly for Dillenia turbinata (Dilleniales).</title>
        <authorList>
            <person name="Chanderbali A."/>
        </authorList>
    </citation>
    <scope>NUCLEOTIDE SEQUENCE [LARGE SCALE GENOMIC DNA]</scope>
    <source>
        <strain evidence="13">LSX21</strain>
        <tissue evidence="13">Leaf</tissue>
    </source>
</reference>
<dbReference type="PROSITE" id="PS50119">
    <property type="entry name" value="ZF_BBOX"/>
    <property type="match status" value="2"/>
</dbReference>
<accession>A0AAN8VJ78</accession>
<proteinExistence type="inferred from homology"/>
<feature type="domain" description="B box-type" evidence="11">
    <location>
        <begin position="8"/>
        <end position="55"/>
    </location>
</feature>
<comment type="similarity">
    <text evidence="2">Belongs to the CONSTANS family.</text>
</comment>
<gene>
    <name evidence="13" type="ORF">RJ641_002554</name>
</gene>
<dbReference type="InterPro" id="IPR010402">
    <property type="entry name" value="CCT_domain"/>
</dbReference>
<comment type="caution">
    <text evidence="13">The sequence shown here is derived from an EMBL/GenBank/DDBJ whole genome shotgun (WGS) entry which is preliminary data.</text>
</comment>
<sequence>MSTNPRNGERVPCDFCNEQIAVLYCRADSAKLCLLCDQHVHSANALSRRHLRSQICDNCCSEPVSIRCSTDNIVLCQDCDWDAHGSCSVSTSHDRTPLEGFSGCPSALELASLWGFHLDDKNSQINSSIPNSSNPDPWIYKSQGVTLQEIIVPNTMVHEDYGMAKRLQSNGPHCGWQKQVIVKQLIELLKRDSLAGGGGEILVPGTPIKNAWQGNVDSIEDLVNDGGGGGDDDDRLFTANQLLQQQTPFTSLLMLPTTHVDPTVNDGDLLWRSTISDHPTQIWDFNLGWTRGHEESSPLEVGYGATSVEFMIKSYSELIKEEPFSTKNVLGDIYGMNNSMACEDIMSFNNNSNNGPATSESNNLPLARSSSGSAFGKPKACIGSKDINFMEQSILLRSETAGPAAATKADIELLAKNRGDAMLRYKEKKKTRRYDKHIRYESRKARADTRKRVKGRFVKASDASDG</sequence>
<dbReference type="GO" id="GO:0005634">
    <property type="term" value="C:nucleus"/>
    <property type="evidence" value="ECO:0007669"/>
    <property type="project" value="UniProtKB-SubCell"/>
</dbReference>
<evidence type="ECO:0000256" key="9">
    <source>
        <dbReference type="PROSITE-ProRule" id="PRU00357"/>
    </source>
</evidence>
<feature type="region of interest" description="Disordered" evidence="10">
    <location>
        <begin position="353"/>
        <end position="376"/>
    </location>
</feature>
<dbReference type="GO" id="GO:0008270">
    <property type="term" value="F:zinc ion binding"/>
    <property type="evidence" value="ECO:0007669"/>
    <property type="project" value="UniProtKB-KW"/>
</dbReference>
<feature type="domain" description="CCT" evidence="12">
    <location>
        <begin position="418"/>
        <end position="460"/>
    </location>
</feature>
<evidence type="ECO:0000256" key="1">
    <source>
        <dbReference type="ARBA" id="ARBA00004123"/>
    </source>
</evidence>
<feature type="compositionally biased region" description="Polar residues" evidence="10">
    <location>
        <begin position="353"/>
        <end position="373"/>
    </location>
</feature>
<dbReference type="SMART" id="SM00336">
    <property type="entry name" value="BBOX"/>
    <property type="match status" value="2"/>
</dbReference>
<dbReference type="Pfam" id="PF06203">
    <property type="entry name" value="CCT"/>
    <property type="match status" value="1"/>
</dbReference>
<keyword evidence="4" id="KW-0677">Repeat</keyword>